<organism evidence="1 2">
    <name type="scientific">Lasiosphaeria miniovina</name>
    <dbReference type="NCBI Taxonomy" id="1954250"/>
    <lineage>
        <taxon>Eukaryota</taxon>
        <taxon>Fungi</taxon>
        <taxon>Dikarya</taxon>
        <taxon>Ascomycota</taxon>
        <taxon>Pezizomycotina</taxon>
        <taxon>Sordariomycetes</taxon>
        <taxon>Sordariomycetidae</taxon>
        <taxon>Sordariales</taxon>
        <taxon>Lasiosphaeriaceae</taxon>
        <taxon>Lasiosphaeria</taxon>
    </lineage>
</organism>
<dbReference type="AlphaFoldDB" id="A0AA40ADC1"/>
<dbReference type="RefSeq" id="XP_060295040.1">
    <property type="nucleotide sequence ID" value="XM_060445753.1"/>
</dbReference>
<evidence type="ECO:0000313" key="2">
    <source>
        <dbReference type="Proteomes" id="UP001172101"/>
    </source>
</evidence>
<protein>
    <submittedName>
        <fullName evidence="1">Uncharacterized protein</fullName>
    </submittedName>
</protein>
<evidence type="ECO:0000313" key="1">
    <source>
        <dbReference type="EMBL" id="KAK0713717.1"/>
    </source>
</evidence>
<gene>
    <name evidence="1" type="ORF">B0T26DRAFT_753805</name>
</gene>
<keyword evidence="2" id="KW-1185">Reference proteome</keyword>
<reference evidence="1" key="1">
    <citation type="submission" date="2023-06" db="EMBL/GenBank/DDBJ databases">
        <title>Genome-scale phylogeny and comparative genomics of the fungal order Sordariales.</title>
        <authorList>
            <consortium name="Lawrence Berkeley National Laboratory"/>
            <person name="Hensen N."/>
            <person name="Bonometti L."/>
            <person name="Westerberg I."/>
            <person name="Brannstrom I.O."/>
            <person name="Guillou S."/>
            <person name="Cros-Aarteil S."/>
            <person name="Calhoun S."/>
            <person name="Haridas S."/>
            <person name="Kuo A."/>
            <person name="Mondo S."/>
            <person name="Pangilinan J."/>
            <person name="Riley R."/>
            <person name="LaButti K."/>
            <person name="Andreopoulos B."/>
            <person name="Lipzen A."/>
            <person name="Chen C."/>
            <person name="Yanf M."/>
            <person name="Daum C."/>
            <person name="Ng V."/>
            <person name="Clum A."/>
            <person name="Steindorff A."/>
            <person name="Ohm R."/>
            <person name="Martin F."/>
            <person name="Silar P."/>
            <person name="Natvig D."/>
            <person name="Lalanne C."/>
            <person name="Gautier V."/>
            <person name="Ament-velasquez S.L."/>
            <person name="Kruys A."/>
            <person name="Hutchinson M.I."/>
            <person name="Powell A.J."/>
            <person name="Barry K."/>
            <person name="Miller A.N."/>
            <person name="Grigoriev I.V."/>
            <person name="Debuchy R."/>
            <person name="Gladieux P."/>
            <person name="Thoren M.H."/>
            <person name="Johannesson H."/>
        </authorList>
    </citation>
    <scope>NUCLEOTIDE SEQUENCE</scope>
    <source>
        <strain evidence="1">SMH2392-1A</strain>
    </source>
</reference>
<name>A0AA40ADC1_9PEZI</name>
<dbReference type="GeneID" id="85329023"/>
<dbReference type="EMBL" id="JAUIRO010000005">
    <property type="protein sequence ID" value="KAK0713717.1"/>
    <property type="molecule type" value="Genomic_DNA"/>
</dbReference>
<dbReference type="Proteomes" id="UP001172101">
    <property type="component" value="Unassembled WGS sequence"/>
</dbReference>
<comment type="caution">
    <text evidence="1">The sequence shown here is derived from an EMBL/GenBank/DDBJ whole genome shotgun (WGS) entry which is preliminary data.</text>
</comment>
<proteinExistence type="predicted"/>
<sequence>MSSGQNGCVRKSRVYPVHVSRGPDRPMPSSPLTYPSSFDPSNFLTTLSQEAFHDRHANLCLCCGKPIAFPADCCRDEDCKDCHRNSCPCQELKGRVGQQVKGYADCHHPFELAPANIVPSGGRPVETRCTIVANANNHVAQGKHLFTMANYTMANLRMIDEGLEKITLYGNPDMQVQVKDIRGKTTKFTLSLGAVHDPWAHGLRNMGDNKEDSAADLVITRPFIKYCGYKGLVERAQTYESKNLPDIAYLTTGIYQVAGLCDRGTKETMSLSGGKARTQAEVVVKFGVAKKWPSNRMRRELESTLQA</sequence>
<accession>A0AA40ADC1</accession>